<name>A0ABP7R165_9PSEU</name>
<keyword evidence="4" id="KW-1185">Reference proteome</keyword>
<dbReference type="Pfam" id="PF00067">
    <property type="entry name" value="p450"/>
    <property type="match status" value="1"/>
</dbReference>
<reference evidence="4" key="1">
    <citation type="journal article" date="2019" name="Int. J. Syst. Evol. Microbiol.">
        <title>The Global Catalogue of Microorganisms (GCM) 10K type strain sequencing project: providing services to taxonomists for standard genome sequencing and annotation.</title>
        <authorList>
            <consortium name="The Broad Institute Genomics Platform"/>
            <consortium name="The Broad Institute Genome Sequencing Center for Infectious Disease"/>
            <person name="Wu L."/>
            <person name="Ma J."/>
        </authorList>
    </citation>
    <scope>NUCLEOTIDE SEQUENCE [LARGE SCALE GENOMIC DNA]</scope>
    <source>
        <strain evidence="4">JCM 17342</strain>
    </source>
</reference>
<evidence type="ECO:0000313" key="3">
    <source>
        <dbReference type="EMBL" id="GAA3990943.1"/>
    </source>
</evidence>
<evidence type="ECO:0000256" key="2">
    <source>
        <dbReference type="RuleBase" id="RU000461"/>
    </source>
</evidence>
<protein>
    <submittedName>
        <fullName evidence="3">Cytochrome P450</fullName>
    </submittedName>
</protein>
<dbReference type="EMBL" id="BAABAL010000004">
    <property type="protein sequence ID" value="GAA3990943.1"/>
    <property type="molecule type" value="Genomic_DNA"/>
</dbReference>
<comment type="similarity">
    <text evidence="1 2">Belongs to the cytochrome P450 family.</text>
</comment>
<dbReference type="RefSeq" id="WP_344871041.1">
    <property type="nucleotide sequence ID" value="NZ_BAABAL010000004.1"/>
</dbReference>
<sequence length="401" mass="44093">MAEPVALIRSLLLARTPQDPYPVYERLREGAGVHHFAPLDAYLITRHEDCAELHRDRSLRVISGVQQGRRRVGQWPPEVLTSIEQWPVYRNPPGHTALRQAAAPYFTPKRVAQTRAFVERECEAALDELEERGRDGSAVDLAPLLAAVPMRTMAHVLGLPATDIGLLVELMGEFSLLFEVVLTRAQNRRLAASHERLVAYYLDRIATRRGRFAELVEHWSGVGGGKTARQVAGMLSGLMLAGFETSVGLLGNGARALALHPGQARLLAERPELAEAAVEEVLRWDSPVQVNTRLAGRALTVAGTVVPEGAVLGLVYGSAHRDPSRYPDPDRFDITRTGVQPLSFGLGVHHCVGSQLARMEAAVVLLALARRFRDLRPAGTPKLRQPCFTIRAFEELPVRIA</sequence>
<organism evidence="3 4">
    <name type="scientific">Allokutzneria multivorans</name>
    <dbReference type="NCBI Taxonomy" id="1142134"/>
    <lineage>
        <taxon>Bacteria</taxon>
        <taxon>Bacillati</taxon>
        <taxon>Actinomycetota</taxon>
        <taxon>Actinomycetes</taxon>
        <taxon>Pseudonocardiales</taxon>
        <taxon>Pseudonocardiaceae</taxon>
        <taxon>Allokutzneria</taxon>
    </lineage>
</organism>
<dbReference type="PANTHER" id="PTHR46696">
    <property type="entry name" value="P450, PUTATIVE (EUROFUNG)-RELATED"/>
    <property type="match status" value="1"/>
</dbReference>
<dbReference type="PRINTS" id="PR00359">
    <property type="entry name" value="BP450"/>
</dbReference>
<keyword evidence="2" id="KW-0479">Metal-binding</keyword>
<evidence type="ECO:0000256" key="1">
    <source>
        <dbReference type="ARBA" id="ARBA00010617"/>
    </source>
</evidence>
<dbReference type="InterPro" id="IPR036396">
    <property type="entry name" value="Cyt_P450_sf"/>
</dbReference>
<accession>A0ABP7R165</accession>
<dbReference type="SUPFAM" id="SSF48264">
    <property type="entry name" value="Cytochrome P450"/>
    <property type="match status" value="1"/>
</dbReference>
<comment type="caution">
    <text evidence="3">The sequence shown here is derived from an EMBL/GenBank/DDBJ whole genome shotgun (WGS) entry which is preliminary data.</text>
</comment>
<proteinExistence type="inferred from homology"/>
<gene>
    <name evidence="3" type="ORF">GCM10022247_07210</name>
</gene>
<dbReference type="InterPro" id="IPR002397">
    <property type="entry name" value="Cyt_P450_B"/>
</dbReference>
<dbReference type="InterPro" id="IPR017972">
    <property type="entry name" value="Cyt_P450_CS"/>
</dbReference>
<dbReference type="InterPro" id="IPR001128">
    <property type="entry name" value="Cyt_P450"/>
</dbReference>
<dbReference type="PROSITE" id="PS00086">
    <property type="entry name" value="CYTOCHROME_P450"/>
    <property type="match status" value="1"/>
</dbReference>
<keyword evidence="2" id="KW-0408">Iron</keyword>
<evidence type="ECO:0000313" key="4">
    <source>
        <dbReference type="Proteomes" id="UP001501747"/>
    </source>
</evidence>
<dbReference type="Proteomes" id="UP001501747">
    <property type="component" value="Unassembled WGS sequence"/>
</dbReference>
<dbReference type="PANTHER" id="PTHR46696:SF1">
    <property type="entry name" value="CYTOCHROME P450 YJIB-RELATED"/>
    <property type="match status" value="1"/>
</dbReference>
<keyword evidence="2" id="KW-0503">Monooxygenase</keyword>
<dbReference type="Gene3D" id="1.10.630.10">
    <property type="entry name" value="Cytochrome P450"/>
    <property type="match status" value="1"/>
</dbReference>
<keyword evidence="2" id="KW-0560">Oxidoreductase</keyword>
<keyword evidence="2" id="KW-0349">Heme</keyword>